<evidence type="ECO:0000313" key="1">
    <source>
        <dbReference type="EMBL" id="KAI3355161.1"/>
    </source>
</evidence>
<evidence type="ECO:0000313" key="2">
    <source>
        <dbReference type="Proteomes" id="UP000831701"/>
    </source>
</evidence>
<dbReference type="Proteomes" id="UP000831701">
    <property type="component" value="Chromosome 21"/>
</dbReference>
<accession>A0ACB8VI50</accession>
<organism evidence="1 2">
    <name type="scientific">Scortum barcoo</name>
    <name type="common">barcoo grunter</name>
    <dbReference type="NCBI Taxonomy" id="214431"/>
    <lineage>
        <taxon>Eukaryota</taxon>
        <taxon>Metazoa</taxon>
        <taxon>Chordata</taxon>
        <taxon>Craniata</taxon>
        <taxon>Vertebrata</taxon>
        <taxon>Euteleostomi</taxon>
        <taxon>Actinopterygii</taxon>
        <taxon>Neopterygii</taxon>
        <taxon>Teleostei</taxon>
        <taxon>Neoteleostei</taxon>
        <taxon>Acanthomorphata</taxon>
        <taxon>Eupercaria</taxon>
        <taxon>Centrarchiformes</taxon>
        <taxon>Terapontoidei</taxon>
        <taxon>Terapontidae</taxon>
        <taxon>Scortum</taxon>
    </lineage>
</organism>
<protein>
    <submittedName>
        <fullName evidence="1">Uncharacterized protein</fullName>
    </submittedName>
</protein>
<proteinExistence type="predicted"/>
<keyword evidence="2" id="KW-1185">Reference proteome</keyword>
<comment type="caution">
    <text evidence="1">The sequence shown here is derived from an EMBL/GenBank/DDBJ whole genome shotgun (WGS) entry which is preliminary data.</text>
</comment>
<name>A0ACB8VI50_9TELE</name>
<sequence>MAHERNEERAEGVKEKEKSSKWREREREREREGGTDSDSDSERERERRRVEQEDDIMLIGLRLHGPSGISLPLTDVRDLSGIKHYQQEDFQGDSGICGTLLTALSLGGDDIISDVLMSHSFYKSASQAGPQKIKVGLGSRSSSKKELLLNVLESRHAFLSNLDSIKRPVNISAVSFHNCKQINHVSSFVCVFLLAMPVPEQPAEQEKGAMVPPVMPASNGDRSETETTSSILASVKEQPHPTSYSCSCTRSHLAAAQYSHSLLLISLSCSIGANRESALLKGTLPKTIRSPSLQFARSHVGDTANMWKKVLWSDETKIELFGLNAKRKLTLHITLNTPSPLSNMVVAASFSGGASLQQGQEEWSELMGRWMKPNTDLGRRLETGAEELQFERLTRELEAERQIVATQLERCKLGSEAGSMSSISCLHVFLLYKLQNQCISNINASSTDEQFRWNAQADGQKDIEDELTTGLELVDSCIRSLQESGILDSGERPALLSQSSLQLNSTPEASLQYSASYHSNQTLALSDSISAATPQRSGQVGGAVHSYNQVTSSRAAQQQQSQTGAGSGIYYSSSTLPAQRVSSPLSGGGSGSPSKLQRLGSSSDNPGYSTTQRLPSSSSSSSPSKQSPANRLAKSYSTTVAVTTAGGGGSPLRVASPPNSTAAGGGASSSSSPLHQMSSGIGSYATLSPKRLAAHHASDQYKISHELYATATLQRPGSLAGSRGSYSSQHSQEPLRPLGSPEHHIDPIYEERVYHNKGPMRSLSQSQGPDTGPYRNNTDLTQRVHDQVLSYVLCPYFPTIAPSSPGVDSAPLQRTGSHGTGTGNYSRGGTNNYATVGPGYTSSGGGGGDLYGSDPYVADPYRTLQYCPSVVESPYSKSGPALPPEGSLQRSPSIDSIQKDPSIVYVKAQSSMGLQMLREFGWRDPELPEVIQMLQHQFPSVQSNAAAYLQHLCFGDNKIKAEIRRQGGIQLLVDLLDHRMSEVHRSACGALRNLVYGKANDENKVALKNCGGIPALVRLLRKTGDVEIRELVTGVLWNLSSCDALKMPIIQDALAVLTNSVIIPHSNWDSSPNHQDDRKLHLHTSQVLRNATGCLSHANDLSTAKVMPLLNVSSAGEEARRRMRECDGLTDALLYVIQSSLGSSEIDSKTVENCVCILRNLSYRLAAETSHGQQGGLEELDGLLCDANGRDGESSGCWGKKKKKKKGADQWDGVGPFPDTAEPPKGVQMLWHPTIVKPYLTLLSECSNPDTLEGAAGALQNLAAGSWKWSVYIRAAVRKEKGLPILVELLRIDNDKVVCAVATALRNMALDIRNKELIGKYAMRDLIHRLPGSSSSSNNNATSSGTSGTTGPPSKAMSDDTVTAICCALHEVITKNMENAKALRDAGGIEKLIGIARSKGDKHSAKVVKAASQVLSSMWQYRDLRSLYKKDGYSQYHFVGSASTIERDRQRPYSSSRTPSVSPVRTSPNNRSVQVSCGTSTLFRNSYLTASDDIKQNLAPVQPCVVPPQPQQDSPSAAVLKDYDPYPPPPSFPQPQPPQPPPHSQSRSFDDVYYEDQGPPPPPSQPQPQVQMQAQPQAQPQQPPSSTGPPRDPREDLRMHLGLKSTGNYVDFYSASRPYSELNYETSHYPASPDSWV</sequence>
<gene>
    <name evidence="1" type="ORF">L3Q82_018028</name>
</gene>
<reference evidence="1" key="1">
    <citation type="submission" date="2022-04" db="EMBL/GenBank/DDBJ databases">
        <title>Jade perch genome.</title>
        <authorList>
            <person name="Chao B."/>
        </authorList>
    </citation>
    <scope>NUCLEOTIDE SEQUENCE</scope>
    <source>
        <strain evidence="1">CB-2022</strain>
    </source>
</reference>
<dbReference type="EMBL" id="CM041551">
    <property type="protein sequence ID" value="KAI3355161.1"/>
    <property type="molecule type" value="Genomic_DNA"/>
</dbReference>